<sequence>MSYVIISMVEKMKYIKNDLILKNPLSFWANFPESERFFWFDPQKEEFVIGAERLRAVDPDKDNLSDIPYLFHSQTFFDDVKGELWKNFGGETIAFKHYFVANKKTSYYLTCDPPKNISEIPLIKIKHQISEKPSDFSDWEELFQAISQNFTDGKSKKIVASRELEFLSQSPFELESILQNLLENNPKAFIFAYQKEQRIFLGASPEILVQKNGNQLLSYALAGTFPKTMENAAEKLLTDPKNLLEHEIVVQKIKKNLLEKAESVKVGQTGLMELKNVYHLQTLLTAKSSKSSLIDWGKHLHPTPALGGEPRHEALTFLRKHEKHERGLYAAPLGLIDNKGNGTLIVGIRSALINEQKLYAYAGCGIIPSSDALEEFNETKVKLKTILEAL</sequence>
<evidence type="ECO:0000313" key="7">
    <source>
        <dbReference type="EMBL" id="EQC94261.1"/>
    </source>
</evidence>
<organism evidence="7 8">
    <name type="scientific">Lactococcus cremoris subsp. cremoris TIFN3</name>
    <dbReference type="NCBI Taxonomy" id="1234873"/>
    <lineage>
        <taxon>Bacteria</taxon>
        <taxon>Bacillati</taxon>
        <taxon>Bacillota</taxon>
        <taxon>Bacilli</taxon>
        <taxon>Lactobacillales</taxon>
        <taxon>Streptococcaceae</taxon>
        <taxon>Lactococcus</taxon>
        <taxon>Lactococcus cremoris subsp. cremoris</taxon>
    </lineage>
</organism>
<comment type="catalytic activity">
    <reaction evidence="1">
        <text>chorismate = isochorismate</text>
        <dbReference type="Rhea" id="RHEA:18985"/>
        <dbReference type="ChEBI" id="CHEBI:29748"/>
        <dbReference type="ChEBI" id="CHEBI:29780"/>
        <dbReference type="EC" id="5.4.4.2"/>
    </reaction>
</comment>
<dbReference type="PATRIC" id="fig|1234873.3.peg.2270"/>
<dbReference type="PANTHER" id="PTHR42839">
    <property type="entry name" value="ISOCHORISMATE SYNTHASE ENTC"/>
    <property type="match status" value="1"/>
</dbReference>
<dbReference type="Proteomes" id="UP000015664">
    <property type="component" value="Unassembled WGS sequence"/>
</dbReference>
<dbReference type="Pfam" id="PF00425">
    <property type="entry name" value="Chorismate_bind"/>
    <property type="match status" value="1"/>
</dbReference>
<dbReference type="PANTHER" id="PTHR42839:SF1">
    <property type="entry name" value="ISOCHORISMATE SYNTHASE MENF"/>
    <property type="match status" value="1"/>
</dbReference>
<accession>T0VE64</accession>
<evidence type="ECO:0000256" key="2">
    <source>
        <dbReference type="ARBA" id="ARBA00005297"/>
    </source>
</evidence>
<evidence type="ECO:0000256" key="5">
    <source>
        <dbReference type="ARBA" id="ARBA00041564"/>
    </source>
</evidence>
<reference evidence="7 8" key="1">
    <citation type="journal article" date="2013" name="ISME J.">
        <title>Multifactorial diversity sustains microbial community stability.</title>
        <authorList>
            <person name="Erkus O."/>
            <person name="de Jager V.C."/>
            <person name="Spus M."/>
            <person name="van Alen-Boerrigter I.J."/>
            <person name="van Rijswijck I.M."/>
            <person name="Hazelwood L."/>
            <person name="Janssen P.W."/>
            <person name="van Hijum S.A."/>
            <person name="Kleerebezem M."/>
            <person name="Smid E.J."/>
        </authorList>
    </citation>
    <scope>NUCLEOTIDE SEQUENCE [LARGE SCALE GENOMIC DNA]</scope>
    <source>
        <strain evidence="7 8">TIFN3</strain>
    </source>
</reference>
<proteinExistence type="inferred from homology"/>
<name>T0VE64_LACLC</name>
<dbReference type="InterPro" id="IPR004561">
    <property type="entry name" value="IsoChor_synthase"/>
</dbReference>
<evidence type="ECO:0000313" key="8">
    <source>
        <dbReference type="Proteomes" id="UP000015664"/>
    </source>
</evidence>
<feature type="domain" description="Chorismate-utilising enzyme C-terminal" evidence="6">
    <location>
        <begin position="137"/>
        <end position="382"/>
    </location>
</feature>
<dbReference type="Gene3D" id="3.60.120.10">
    <property type="entry name" value="Anthranilate synthase"/>
    <property type="match status" value="1"/>
</dbReference>
<dbReference type="InterPro" id="IPR005801">
    <property type="entry name" value="ADC_synthase"/>
</dbReference>
<dbReference type="EMBL" id="ATBE01000317">
    <property type="protein sequence ID" value="EQC94261.1"/>
    <property type="molecule type" value="Genomic_DNA"/>
</dbReference>
<protein>
    <recommendedName>
        <fullName evidence="3">isochorismate synthase</fullName>
        <ecNumber evidence="3">5.4.4.2</ecNumber>
    </recommendedName>
    <alternativeName>
        <fullName evidence="5">Isochorismate mutase</fullName>
    </alternativeName>
</protein>
<evidence type="ECO:0000259" key="6">
    <source>
        <dbReference type="Pfam" id="PF00425"/>
    </source>
</evidence>
<dbReference type="InterPro" id="IPR015890">
    <property type="entry name" value="Chorismate_C"/>
</dbReference>
<evidence type="ECO:0000256" key="4">
    <source>
        <dbReference type="ARBA" id="ARBA00023235"/>
    </source>
</evidence>
<gene>
    <name evidence="7" type="ORF">LLT3_08090</name>
</gene>
<keyword evidence="4" id="KW-0413">Isomerase</keyword>
<comment type="caution">
    <text evidence="7">The sequence shown here is derived from an EMBL/GenBank/DDBJ whole genome shotgun (WGS) entry which is preliminary data.</text>
</comment>
<evidence type="ECO:0000256" key="1">
    <source>
        <dbReference type="ARBA" id="ARBA00000799"/>
    </source>
</evidence>
<dbReference type="GO" id="GO:0009697">
    <property type="term" value="P:salicylic acid biosynthetic process"/>
    <property type="evidence" value="ECO:0007669"/>
    <property type="project" value="TreeGrafter"/>
</dbReference>
<dbReference type="EC" id="5.4.4.2" evidence="3"/>
<dbReference type="AlphaFoldDB" id="T0VE64"/>
<dbReference type="NCBIfam" id="TIGR00543">
    <property type="entry name" value="isochor_syn"/>
    <property type="match status" value="1"/>
</dbReference>
<evidence type="ECO:0000256" key="3">
    <source>
        <dbReference type="ARBA" id="ARBA00012824"/>
    </source>
</evidence>
<comment type="similarity">
    <text evidence="2">Belongs to the isochorismate synthase family.</text>
</comment>
<dbReference type="SUPFAM" id="SSF56322">
    <property type="entry name" value="ADC synthase"/>
    <property type="match status" value="1"/>
</dbReference>
<dbReference type="GO" id="GO:0008909">
    <property type="term" value="F:isochorismate synthase activity"/>
    <property type="evidence" value="ECO:0007669"/>
    <property type="project" value="UniProtKB-EC"/>
</dbReference>